<dbReference type="EMBL" id="GGEC01026303">
    <property type="protein sequence ID" value="MBX06787.1"/>
    <property type="molecule type" value="Transcribed_RNA"/>
</dbReference>
<dbReference type="PANTHER" id="PTHR46213:SF13">
    <property type="entry name" value="DEMETER-LIKE PROTEIN 2-RELATED"/>
    <property type="match status" value="1"/>
</dbReference>
<name>A0A2P2KM39_RHIMU</name>
<organism evidence="2">
    <name type="scientific">Rhizophora mucronata</name>
    <name type="common">Asiatic mangrove</name>
    <dbReference type="NCBI Taxonomy" id="61149"/>
    <lineage>
        <taxon>Eukaryota</taxon>
        <taxon>Viridiplantae</taxon>
        <taxon>Streptophyta</taxon>
        <taxon>Embryophyta</taxon>
        <taxon>Tracheophyta</taxon>
        <taxon>Spermatophyta</taxon>
        <taxon>Magnoliopsida</taxon>
        <taxon>eudicotyledons</taxon>
        <taxon>Gunneridae</taxon>
        <taxon>Pentapetalae</taxon>
        <taxon>rosids</taxon>
        <taxon>fabids</taxon>
        <taxon>Malpighiales</taxon>
        <taxon>Rhizophoraceae</taxon>
        <taxon>Rhizophora</taxon>
    </lineage>
</organism>
<protein>
    <submittedName>
        <fullName evidence="2">Uncharacterized protein</fullName>
    </submittedName>
</protein>
<dbReference type="AlphaFoldDB" id="A0A2P2KM39"/>
<dbReference type="PANTHER" id="PTHR46213">
    <property type="entry name" value="TRANSCRIPTIONAL ACTIVATOR DEMETER"/>
    <property type="match status" value="1"/>
</dbReference>
<dbReference type="GO" id="GO:0035514">
    <property type="term" value="F:DNA demethylase activity"/>
    <property type="evidence" value="ECO:0007669"/>
    <property type="project" value="InterPro"/>
</dbReference>
<evidence type="ECO:0000313" key="2">
    <source>
        <dbReference type="EMBL" id="MBX06787.1"/>
    </source>
</evidence>
<dbReference type="InterPro" id="IPR044811">
    <property type="entry name" value="DME/ROS1"/>
</dbReference>
<feature type="compositionally biased region" description="Basic and acidic residues" evidence="1">
    <location>
        <begin position="322"/>
        <end position="331"/>
    </location>
</feature>
<dbReference type="GO" id="GO:0141166">
    <property type="term" value="P:chromosomal 5-methylcytosine DNA demethylation pathway"/>
    <property type="evidence" value="ECO:0007669"/>
    <property type="project" value="InterPro"/>
</dbReference>
<feature type="region of interest" description="Disordered" evidence="1">
    <location>
        <begin position="267"/>
        <end position="349"/>
    </location>
</feature>
<dbReference type="GO" id="GO:0019104">
    <property type="term" value="F:DNA N-glycosylase activity"/>
    <property type="evidence" value="ECO:0007669"/>
    <property type="project" value="InterPro"/>
</dbReference>
<feature type="region of interest" description="Disordered" evidence="1">
    <location>
        <begin position="395"/>
        <end position="416"/>
    </location>
</feature>
<feature type="region of interest" description="Disordered" evidence="1">
    <location>
        <begin position="215"/>
        <end position="240"/>
    </location>
</feature>
<proteinExistence type="predicted"/>
<reference evidence="2" key="1">
    <citation type="submission" date="2018-02" db="EMBL/GenBank/DDBJ databases">
        <title>Rhizophora mucronata_Transcriptome.</title>
        <authorList>
            <person name="Meera S.P."/>
            <person name="Sreeshan A."/>
            <person name="Augustine A."/>
        </authorList>
    </citation>
    <scope>NUCLEOTIDE SEQUENCE</scope>
    <source>
        <tissue evidence="2">Leaf</tissue>
    </source>
</reference>
<feature type="compositionally biased region" description="Basic and acidic residues" evidence="1">
    <location>
        <begin position="267"/>
        <end position="283"/>
    </location>
</feature>
<accession>A0A2P2KM39</accession>
<evidence type="ECO:0000256" key="1">
    <source>
        <dbReference type="SAM" id="MobiDB-lite"/>
    </source>
</evidence>
<sequence>MDSTIKFGEGTSIPQRKNVPFMGSWVPLTPEKPVPTRWNLMPVSMHGSHLGRVNWQELAGFTGGYAQEPLNYGGVAQNYIRIDQADQNGCFHSCNAGLAVKNDMINNIPGPHTQVLFNESAGCNKNPMTNLLALKNAAPIACQNRTLNGNLIMGGWPWILSYPSHVNYLKEINPGACLPPNQAHCSSSNLLSNHKISSQMPQYGFPTPYSPNYDLNSQPRTEAEAASSVMTPHSTLPDKAKNLENHQPYVATADLLLDKGLVREKCQQHNQVEEPKESDREADLTINLNKTPDQKQPRRRKHRPKVITDGKPKRTPRTTTKKISESAERLTGKRKHVYEKDKKQSLSQQSDSVIQTSCVIAKSASKSCRRALKFDSRNSNDERQQEILNEENTMSNLNTGFQDPESSKGGWIKCRTPSGLQVNQQSHLLGENKKQGGISNLVLSTNHMPSNCMPISGRKAAAFQLIQHEDTNAIESGTSFQKHTHEKLIGKHDLQGKINYERLTSFREVTSQNTPLCLTNRPSYLIDGWGSKREHCNIEWKSPFSTNRVDPSILSQEVFQINNHQQNESISASVCSEAHKKRKVESVKQANTYGMPPSVAAVKSYVQISRCKNNINQIGSTSKKNYEELKSHSAADSIKMRETDGINKFSSEWYILSMASLHNLSKQTNLVTPSCTERRVEANRSGQMGNFLQLDKKKGS</sequence>